<keyword evidence="1" id="KW-0812">Transmembrane</keyword>
<protein>
    <recommendedName>
        <fullName evidence="2">Peptidase A1 domain-containing protein</fullName>
    </recommendedName>
</protein>
<evidence type="ECO:0000313" key="3">
    <source>
        <dbReference type="EMBL" id="KAK0969107.1"/>
    </source>
</evidence>
<evidence type="ECO:0000256" key="1">
    <source>
        <dbReference type="SAM" id="Phobius"/>
    </source>
</evidence>
<feature type="domain" description="Peptidase A1" evidence="2">
    <location>
        <begin position="1"/>
        <end position="339"/>
    </location>
</feature>
<dbReference type="InterPro" id="IPR033121">
    <property type="entry name" value="PEPTIDASE_A1"/>
</dbReference>
<dbReference type="Proteomes" id="UP001175353">
    <property type="component" value="Unassembled WGS sequence"/>
</dbReference>
<reference evidence="3" key="1">
    <citation type="submission" date="2023-06" db="EMBL/GenBank/DDBJ databases">
        <title>Black Yeasts Isolated from many extreme environments.</title>
        <authorList>
            <person name="Coleine C."/>
            <person name="Stajich J.E."/>
            <person name="Selbmann L."/>
        </authorList>
    </citation>
    <scope>NUCLEOTIDE SEQUENCE</scope>
    <source>
        <strain evidence="3">CCFEE 5200</strain>
    </source>
</reference>
<evidence type="ECO:0000313" key="4">
    <source>
        <dbReference type="Proteomes" id="UP001175353"/>
    </source>
</evidence>
<dbReference type="Gene3D" id="2.40.70.10">
    <property type="entry name" value="Acid Proteases"/>
    <property type="match status" value="2"/>
</dbReference>
<dbReference type="InterPro" id="IPR021109">
    <property type="entry name" value="Peptidase_aspartic_dom_sf"/>
</dbReference>
<sequence length="481" mass="52112">MVSSNMYMYLTSQRTIIPQGCTVANPNLTDCDNARGNLFHSNLSSTWSTERLANGGLFQLNTFEEVKLGLTGNAYYGFDTLSLGLPGSGLPTLTSQLVAGIATNDFWLGSLGLSPVPFNFSNFDDPIPSLLTTLHNQSLIPSLSWAYSAGANYQSPPVFGSLTLGGYDTSRFTPSNVSFPFGSDFSRDLLVSLESITYDTLSSSPLLGDRIDVFIDSLVTEIWLPVSTCQAFETAFFLVWDDVAQLYPVNETLHKNLLAQNPVFTFTLGQAGGGGNVTVAISLPYAAFDLFITQPAVNSTSRYFPLKQAQNSTQYTLGRTFLQEAYIIADYDRHNFSVSQALFPPNQDPQQLVAIHSPSDDARERHRGLGAGAIAGIVIAAIAILALCIAGIFWLRRRSGRAGQLSVPSADEKAQEAMQPLAPAKYEVSGEAGRHELDEDYARKPELGAGGAINELLAVPEHKVHEMGLPEVPVELEAPIR</sequence>
<keyword evidence="1" id="KW-0472">Membrane</keyword>
<organism evidence="3 4">
    <name type="scientific">Friedmanniomyces endolithicus</name>
    <dbReference type="NCBI Taxonomy" id="329885"/>
    <lineage>
        <taxon>Eukaryota</taxon>
        <taxon>Fungi</taxon>
        <taxon>Dikarya</taxon>
        <taxon>Ascomycota</taxon>
        <taxon>Pezizomycotina</taxon>
        <taxon>Dothideomycetes</taxon>
        <taxon>Dothideomycetidae</taxon>
        <taxon>Mycosphaerellales</taxon>
        <taxon>Teratosphaeriaceae</taxon>
        <taxon>Friedmanniomyces</taxon>
    </lineage>
</organism>
<feature type="transmembrane region" description="Helical" evidence="1">
    <location>
        <begin position="369"/>
        <end position="395"/>
    </location>
</feature>
<accession>A0AAN6QKS2</accession>
<dbReference type="AlphaFoldDB" id="A0AAN6QKS2"/>
<gene>
    <name evidence="3" type="ORF">LTR91_016434</name>
</gene>
<keyword evidence="4" id="KW-1185">Reference proteome</keyword>
<evidence type="ECO:0000259" key="2">
    <source>
        <dbReference type="PROSITE" id="PS51767"/>
    </source>
</evidence>
<dbReference type="SUPFAM" id="SSF50630">
    <property type="entry name" value="Acid proteases"/>
    <property type="match status" value="1"/>
</dbReference>
<proteinExistence type="predicted"/>
<dbReference type="PROSITE" id="PS51767">
    <property type="entry name" value="PEPTIDASE_A1"/>
    <property type="match status" value="1"/>
</dbReference>
<dbReference type="EMBL" id="JAUJLE010000200">
    <property type="protein sequence ID" value="KAK0969107.1"/>
    <property type="molecule type" value="Genomic_DNA"/>
</dbReference>
<name>A0AAN6QKS2_9PEZI</name>
<keyword evidence="1" id="KW-1133">Transmembrane helix</keyword>
<comment type="caution">
    <text evidence="3">The sequence shown here is derived from an EMBL/GenBank/DDBJ whole genome shotgun (WGS) entry which is preliminary data.</text>
</comment>
<dbReference type="Pfam" id="PF00026">
    <property type="entry name" value="Asp"/>
    <property type="match status" value="1"/>
</dbReference>